<gene>
    <name evidence="3" type="ORF">Taro_035178</name>
</gene>
<evidence type="ECO:0000256" key="2">
    <source>
        <dbReference type="SAM" id="SignalP"/>
    </source>
</evidence>
<feature type="compositionally biased region" description="Polar residues" evidence="1">
    <location>
        <begin position="24"/>
        <end position="45"/>
    </location>
</feature>
<reference evidence="3" key="1">
    <citation type="submission" date="2017-07" db="EMBL/GenBank/DDBJ databases">
        <title>Taro Niue Genome Assembly and Annotation.</title>
        <authorList>
            <person name="Atibalentja N."/>
            <person name="Keating K."/>
            <person name="Fields C.J."/>
        </authorList>
    </citation>
    <scope>NUCLEOTIDE SEQUENCE</scope>
    <source>
        <strain evidence="3">Niue_2</strain>
        <tissue evidence="3">Leaf</tissue>
    </source>
</reference>
<evidence type="ECO:0000313" key="3">
    <source>
        <dbReference type="EMBL" id="MQM02411.1"/>
    </source>
</evidence>
<dbReference type="PANTHER" id="PTHR13112">
    <property type="entry name" value="UPF3 REGULATOR OF NONSENSE TRANSCRIPTS-LIKE PROTEIN"/>
    <property type="match status" value="1"/>
</dbReference>
<evidence type="ECO:0000313" key="4">
    <source>
        <dbReference type="Proteomes" id="UP000652761"/>
    </source>
</evidence>
<dbReference type="InterPro" id="IPR039722">
    <property type="entry name" value="Upf3"/>
</dbReference>
<dbReference type="GO" id="GO:0045727">
    <property type="term" value="P:positive regulation of translation"/>
    <property type="evidence" value="ECO:0007669"/>
    <property type="project" value="TreeGrafter"/>
</dbReference>
<proteinExistence type="predicted"/>
<dbReference type="GO" id="GO:0005737">
    <property type="term" value="C:cytoplasm"/>
    <property type="evidence" value="ECO:0007669"/>
    <property type="project" value="TreeGrafter"/>
</dbReference>
<feature type="compositionally biased region" description="Polar residues" evidence="1">
    <location>
        <begin position="68"/>
        <end position="86"/>
    </location>
</feature>
<dbReference type="AlphaFoldDB" id="A0A843W9R6"/>
<name>A0A843W9R6_COLES</name>
<dbReference type="GO" id="GO:0003729">
    <property type="term" value="F:mRNA binding"/>
    <property type="evidence" value="ECO:0007669"/>
    <property type="project" value="TreeGrafter"/>
</dbReference>
<feature type="signal peptide" evidence="2">
    <location>
        <begin position="1"/>
        <end position="16"/>
    </location>
</feature>
<dbReference type="GO" id="GO:0000184">
    <property type="term" value="P:nuclear-transcribed mRNA catabolic process, nonsense-mediated decay"/>
    <property type="evidence" value="ECO:0007669"/>
    <property type="project" value="InterPro"/>
</dbReference>
<dbReference type="OrthoDB" id="18087at2759"/>
<comment type="caution">
    <text evidence="3">The sequence shown here is derived from an EMBL/GenBank/DDBJ whole genome shotgun (WGS) entry which is preliminary data.</text>
</comment>
<keyword evidence="2" id="KW-0732">Signal</keyword>
<feature type="compositionally biased region" description="Polar residues" evidence="1">
    <location>
        <begin position="210"/>
        <end position="232"/>
    </location>
</feature>
<feature type="chain" id="PRO_5032554481" evidence="2">
    <location>
        <begin position="17"/>
        <end position="325"/>
    </location>
</feature>
<evidence type="ECO:0000256" key="1">
    <source>
        <dbReference type="SAM" id="MobiDB-lite"/>
    </source>
</evidence>
<keyword evidence="4" id="KW-1185">Reference proteome</keyword>
<protein>
    <submittedName>
        <fullName evidence="3">Uncharacterized protein</fullName>
    </submittedName>
</protein>
<organism evidence="3 4">
    <name type="scientific">Colocasia esculenta</name>
    <name type="common">Wild taro</name>
    <name type="synonym">Arum esculentum</name>
    <dbReference type="NCBI Taxonomy" id="4460"/>
    <lineage>
        <taxon>Eukaryota</taxon>
        <taxon>Viridiplantae</taxon>
        <taxon>Streptophyta</taxon>
        <taxon>Embryophyta</taxon>
        <taxon>Tracheophyta</taxon>
        <taxon>Spermatophyta</taxon>
        <taxon>Magnoliopsida</taxon>
        <taxon>Liliopsida</taxon>
        <taxon>Araceae</taxon>
        <taxon>Aroideae</taxon>
        <taxon>Colocasieae</taxon>
        <taxon>Colocasia</taxon>
    </lineage>
</organism>
<accession>A0A843W9R6</accession>
<dbReference type="GO" id="GO:0005730">
    <property type="term" value="C:nucleolus"/>
    <property type="evidence" value="ECO:0007669"/>
    <property type="project" value="TreeGrafter"/>
</dbReference>
<feature type="compositionally biased region" description="Low complexity" evidence="1">
    <location>
        <begin position="170"/>
        <end position="180"/>
    </location>
</feature>
<dbReference type="PANTHER" id="PTHR13112:SF0">
    <property type="entry name" value="FI21285P1"/>
    <property type="match status" value="1"/>
</dbReference>
<feature type="region of interest" description="Disordered" evidence="1">
    <location>
        <begin position="202"/>
        <end position="302"/>
    </location>
</feature>
<dbReference type="Proteomes" id="UP000652761">
    <property type="component" value="Unassembled WGS sequence"/>
</dbReference>
<sequence length="325" mass="35289">MRKLFLMLLVLHPSERHFLYQGPGDTSQQQAATSPARSSSVSTAFKHSHRHGASGKLIRSILSKEARQSQSHPATYHSEQQTQISNLEKDKRPPRPPNLRIVSKDHIASNSSHAPPPDNDVKFSSDDKVGTNDLHGAVPTGERHDRRSRKKERLDRVWTPLRRADGSNASDDSLSSSSSLTPNALPEFVEGMPISAQVVGANKSYDDDSGNQGSHSGLSTGSPAIHDTSSSHMEMKNEVHSASRSGEGRGLGSGRGRLSVMESSSHRHVGRRGPSHGSREADASLNYPEAKTSKRGPAGYGSHEKCMMFAVPLYIMDCETEPCSV</sequence>
<dbReference type="EMBL" id="NMUH01002851">
    <property type="protein sequence ID" value="MQM02411.1"/>
    <property type="molecule type" value="Genomic_DNA"/>
</dbReference>
<feature type="compositionally biased region" description="Basic and acidic residues" evidence="1">
    <location>
        <begin position="119"/>
        <end position="130"/>
    </location>
</feature>
<feature type="region of interest" description="Disordered" evidence="1">
    <location>
        <begin position="20"/>
        <end position="185"/>
    </location>
</feature>